<dbReference type="AlphaFoldDB" id="A0A671EWB4"/>
<sequence>MVATLVAARGVGPAAVRVLAAITPHDSTGTTSTATQLDAGVVLRAESRMTTGSYPNEPPLVLTAASLLKEMCWDSQEAGQVYAVPLRGMMVRQSFATGGSRSSCIYGYVHCYLSGRHDQGRVSAIHCQLLTLAMKWDSSSGEGICLAAIADTGVEQQVLLGDQIPKFTIATLPPPWILGF</sequence>
<reference evidence="2" key="3">
    <citation type="submission" date="2018-12" db="EMBL/GenBank/DDBJ databases">
        <title>G10K-VGP greater horseshoe bat female genome, primary haplotype.</title>
        <authorList>
            <person name="Teeling E."/>
            <person name="Myers G."/>
            <person name="Vernes S."/>
            <person name="Pippel M."/>
            <person name="Winkler S."/>
            <person name="Fedrigo O."/>
            <person name="Rhie A."/>
            <person name="Koren S."/>
            <person name="Phillippy A."/>
            <person name="Lewin H."/>
            <person name="Damas J."/>
            <person name="Howe K."/>
            <person name="Mountcastle J."/>
            <person name="Jarvis E.D."/>
        </authorList>
    </citation>
    <scope>NUCLEOTIDE SEQUENCE [LARGE SCALE GENOMIC DNA]</scope>
</reference>
<reference evidence="1" key="4">
    <citation type="submission" date="2025-08" db="UniProtKB">
        <authorList>
            <consortium name="Ensembl"/>
        </authorList>
    </citation>
    <scope>IDENTIFICATION</scope>
</reference>
<dbReference type="Proteomes" id="UP000472240">
    <property type="component" value="Chromosome 19"/>
</dbReference>
<name>A0A671EWB4_RHIFE</name>
<protein>
    <submittedName>
        <fullName evidence="1">Uncharacterized protein</fullName>
    </submittedName>
</protein>
<reference evidence="1 2" key="2">
    <citation type="journal article" date="2018" name="Annu Rev Anim Biosci">
        <title>Bat Biology, Genomes, and the Bat1K Project: To Generate Chromosome-Level Genomes for All Living Bat Species.</title>
        <authorList>
            <person name="Teeling E.C."/>
            <person name="Vernes S.C."/>
            <person name="Davalos L.M."/>
            <person name="Ray D.A."/>
            <person name="Gilbert M.T.P."/>
            <person name="Myers E."/>
        </authorList>
    </citation>
    <scope>NUCLEOTIDE SEQUENCE</scope>
</reference>
<evidence type="ECO:0000313" key="2">
    <source>
        <dbReference type="Proteomes" id="UP000472240"/>
    </source>
</evidence>
<accession>A0A671EWB4</accession>
<reference evidence="1" key="5">
    <citation type="submission" date="2025-09" db="UniProtKB">
        <authorList>
            <consortium name="Ensembl"/>
        </authorList>
    </citation>
    <scope>IDENTIFICATION</scope>
</reference>
<proteinExistence type="predicted"/>
<dbReference type="InParanoid" id="A0A671EWB4"/>
<evidence type="ECO:0000313" key="1">
    <source>
        <dbReference type="Ensembl" id="ENSRFEP00010017550.1"/>
    </source>
</evidence>
<dbReference type="InterPro" id="IPR029055">
    <property type="entry name" value="Ntn_hydrolases_N"/>
</dbReference>
<dbReference type="Ensembl" id="ENSRFET00010019135.1">
    <property type="protein sequence ID" value="ENSRFEP00010017550.1"/>
    <property type="gene ID" value="ENSRFEG00010011861.1"/>
</dbReference>
<reference evidence="1 2" key="1">
    <citation type="journal article" date="2015" name="Annu Rev Anim Biosci">
        <title>The Genome 10K Project: a way forward.</title>
        <authorList>
            <person name="Koepfli K.P."/>
            <person name="Paten B."/>
            <person name="O'Brien S.J."/>
            <person name="Koepfli K.P."/>
            <person name="Paten B."/>
            <person name="Antunes A."/>
            <person name="Belov K."/>
            <person name="Bustamante C."/>
            <person name="Castoe T.A."/>
            <person name="Clawson H."/>
            <person name="Crawford A.J."/>
            <person name="Diekhans M."/>
            <person name="Distel D."/>
            <person name="Durbin R."/>
            <person name="Earl D."/>
            <person name="Fujita M.K."/>
            <person name="Gamble T."/>
            <person name="Georges A."/>
            <person name="Gemmell N."/>
            <person name="Gilbert M.T."/>
            <person name="Graves J.M."/>
            <person name="Green R.E."/>
            <person name="Hickey G."/>
            <person name="Jarvis E.D."/>
            <person name="Johnson W."/>
            <person name="Komissarov A."/>
            <person name="Korf I."/>
            <person name="Kuhn R."/>
            <person name="Larkin D.M."/>
            <person name="Lewin H."/>
            <person name="Lopez J.V."/>
            <person name="Ma J."/>
            <person name="Marques-Bonet T."/>
            <person name="Miller W."/>
            <person name="Murphy R."/>
            <person name="Pevzner P."/>
            <person name="Shapiro B."/>
            <person name="Steiner C."/>
            <person name="Tamazian G."/>
            <person name="Venkatesh B."/>
            <person name="Wang J."/>
            <person name="Wayne R."/>
            <person name="Wiley E."/>
            <person name="Yang H."/>
            <person name="Zhang G."/>
            <person name="Haussler D."/>
            <person name="Ryder O."/>
            <person name="O'Brien S.J."/>
        </authorList>
    </citation>
    <scope>NUCLEOTIDE SEQUENCE</scope>
</reference>
<organism evidence="1 2">
    <name type="scientific">Rhinolophus ferrumequinum</name>
    <name type="common">Greater horseshoe bat</name>
    <dbReference type="NCBI Taxonomy" id="59479"/>
    <lineage>
        <taxon>Eukaryota</taxon>
        <taxon>Metazoa</taxon>
        <taxon>Chordata</taxon>
        <taxon>Craniata</taxon>
        <taxon>Vertebrata</taxon>
        <taxon>Euteleostomi</taxon>
        <taxon>Mammalia</taxon>
        <taxon>Eutheria</taxon>
        <taxon>Laurasiatheria</taxon>
        <taxon>Chiroptera</taxon>
        <taxon>Yinpterochiroptera</taxon>
        <taxon>Rhinolophoidea</taxon>
        <taxon>Rhinolophidae</taxon>
        <taxon>Rhinolophinae</taxon>
        <taxon>Rhinolophus</taxon>
    </lineage>
</organism>
<dbReference type="SUPFAM" id="SSF56235">
    <property type="entry name" value="N-terminal nucleophile aminohydrolases (Ntn hydrolases)"/>
    <property type="match status" value="1"/>
</dbReference>
<keyword evidence="2" id="KW-1185">Reference proteome</keyword>
<dbReference type="GeneTree" id="ENSGT00940000155114"/>
<dbReference type="Gene3D" id="3.60.20.10">
    <property type="entry name" value="Glutamine Phosphoribosylpyrophosphate, subunit 1, domain 1"/>
    <property type="match status" value="1"/>
</dbReference>